<dbReference type="InterPro" id="IPR037187">
    <property type="entry name" value="DnaK_N"/>
</dbReference>
<dbReference type="PROSITE" id="PS01102">
    <property type="entry name" value="ZF_DKSA_1"/>
    <property type="match status" value="1"/>
</dbReference>
<dbReference type="PANTHER" id="PTHR33823">
    <property type="entry name" value="RNA POLYMERASE-BINDING TRANSCRIPTION FACTOR DKSA-RELATED"/>
    <property type="match status" value="1"/>
</dbReference>
<organism evidence="6">
    <name type="scientific">Desulfobacca acetoxidans</name>
    <dbReference type="NCBI Taxonomy" id="60893"/>
    <lineage>
        <taxon>Bacteria</taxon>
        <taxon>Pseudomonadati</taxon>
        <taxon>Thermodesulfobacteriota</taxon>
        <taxon>Desulfobaccia</taxon>
        <taxon>Desulfobaccales</taxon>
        <taxon>Desulfobaccaceae</taxon>
        <taxon>Desulfobacca</taxon>
    </lineage>
</organism>
<comment type="caution">
    <text evidence="6">The sequence shown here is derived from an EMBL/GenBank/DDBJ whole genome shotgun (WGS) entry which is preliminary data.</text>
</comment>
<dbReference type="SUPFAM" id="SSF57716">
    <property type="entry name" value="Glucocorticoid receptor-like (DNA-binding domain)"/>
    <property type="match status" value="1"/>
</dbReference>
<keyword evidence="2" id="KW-0863">Zinc-finger</keyword>
<gene>
    <name evidence="6" type="ORF">ENV62_10610</name>
</gene>
<dbReference type="AlphaFoldDB" id="A0A7C3WJB0"/>
<dbReference type="GO" id="GO:0008270">
    <property type="term" value="F:zinc ion binding"/>
    <property type="evidence" value="ECO:0007669"/>
    <property type="project" value="UniProtKB-KW"/>
</dbReference>
<dbReference type="InterPro" id="IPR000962">
    <property type="entry name" value="Znf_DskA_TraR"/>
</dbReference>
<dbReference type="Pfam" id="PF01258">
    <property type="entry name" value="zf-dskA_traR"/>
    <property type="match status" value="1"/>
</dbReference>
<proteinExistence type="predicted"/>
<keyword evidence="3" id="KW-0862">Zinc</keyword>
<reference evidence="6" key="1">
    <citation type="journal article" date="2020" name="mSystems">
        <title>Genome- and Community-Level Interaction Insights into Carbon Utilization and Element Cycling Functions of Hydrothermarchaeota in Hydrothermal Sediment.</title>
        <authorList>
            <person name="Zhou Z."/>
            <person name="Liu Y."/>
            <person name="Xu W."/>
            <person name="Pan J."/>
            <person name="Luo Z.H."/>
            <person name="Li M."/>
        </authorList>
    </citation>
    <scope>NUCLEOTIDE SEQUENCE [LARGE SCALE GENOMIC DNA]</scope>
    <source>
        <strain evidence="6">SpSt-776</strain>
    </source>
</reference>
<evidence type="ECO:0000259" key="5">
    <source>
        <dbReference type="Pfam" id="PF01258"/>
    </source>
</evidence>
<feature type="domain" description="Zinc finger DksA/TraR C4-type" evidence="5">
    <location>
        <begin position="86"/>
        <end position="115"/>
    </location>
</feature>
<accession>A0A7C3WJB0</accession>
<dbReference type="InterPro" id="IPR020458">
    <property type="entry name" value="Znf_DskA_TraR_CS"/>
</dbReference>
<name>A0A7C3WJB0_9BACT</name>
<dbReference type="PROSITE" id="PS51128">
    <property type="entry name" value="ZF_DKSA_2"/>
    <property type="match status" value="1"/>
</dbReference>
<keyword evidence="1" id="KW-0479">Metal-binding</keyword>
<dbReference type="Gene3D" id="1.20.120.910">
    <property type="entry name" value="DksA, coiled-coil domain"/>
    <property type="match status" value="1"/>
</dbReference>
<dbReference type="SUPFAM" id="SSF109635">
    <property type="entry name" value="DnaK suppressor protein DksA, alpha-hairpin domain"/>
    <property type="match status" value="1"/>
</dbReference>
<feature type="zinc finger region" description="dksA C4-type" evidence="4">
    <location>
        <begin position="91"/>
        <end position="115"/>
    </location>
</feature>
<evidence type="ECO:0000256" key="3">
    <source>
        <dbReference type="ARBA" id="ARBA00022833"/>
    </source>
</evidence>
<evidence type="ECO:0000313" key="6">
    <source>
        <dbReference type="EMBL" id="HGB15670.1"/>
    </source>
</evidence>
<dbReference type="EMBL" id="DTHB01000060">
    <property type="protein sequence ID" value="HGB15670.1"/>
    <property type="molecule type" value="Genomic_DNA"/>
</dbReference>
<sequence>MAGLSPEKLAEIRERLLDRKRRLWLEVKDQLKSNIGNAYQEMLSTARDEEDQAVVSLLAETNLTLLGPKRQELEAIEEALQRLDNGTYGECEACGQPIEPRRLEIMPETPYCRACMSLKEKLAKAAARV</sequence>
<evidence type="ECO:0000256" key="4">
    <source>
        <dbReference type="PROSITE-ProRule" id="PRU00510"/>
    </source>
</evidence>
<evidence type="ECO:0000256" key="1">
    <source>
        <dbReference type="ARBA" id="ARBA00022723"/>
    </source>
</evidence>
<dbReference type="PANTHER" id="PTHR33823:SF4">
    <property type="entry name" value="GENERAL STRESS PROTEIN 16O"/>
    <property type="match status" value="1"/>
</dbReference>
<evidence type="ECO:0000256" key="2">
    <source>
        <dbReference type="ARBA" id="ARBA00022771"/>
    </source>
</evidence>
<protein>
    <recommendedName>
        <fullName evidence="5">Zinc finger DksA/TraR C4-type domain-containing protein</fullName>
    </recommendedName>
</protein>